<comment type="caution">
    <text evidence="1">The sequence shown here is derived from an EMBL/GenBank/DDBJ whole genome shotgun (WGS) entry which is preliminary data.</text>
</comment>
<keyword evidence="2" id="KW-1185">Reference proteome</keyword>
<dbReference type="EMBL" id="PZQS01000002">
    <property type="protein sequence ID" value="PVD37149.1"/>
    <property type="molecule type" value="Genomic_DNA"/>
</dbReference>
<gene>
    <name evidence="1" type="ORF">C0Q70_04144</name>
</gene>
<evidence type="ECO:0000313" key="2">
    <source>
        <dbReference type="Proteomes" id="UP000245119"/>
    </source>
</evidence>
<accession>A0A2T7PUR1</accession>
<sequence>MFREEDNQEEHRCLRLGPPRLDTHVALLIELLVVDIAMCNGEQATVAVLEHGRVLLTLIGDGLQQAEGLAVVSPRHPLIDLTASVLDLGPVVGRKGRQLSSLLYKTSQEVLPNDSAHGCIPSAIVVTALRAHCTNIRAELRPKVQALCTGKHRVPGRERGEELRPLHAGGRGTSGVCLHVCTDALTLR</sequence>
<proteinExistence type="predicted"/>
<reference evidence="1 2" key="1">
    <citation type="submission" date="2018-04" db="EMBL/GenBank/DDBJ databases">
        <title>The genome of golden apple snail Pomacea canaliculata provides insight into stress tolerance and invasive adaptation.</title>
        <authorList>
            <person name="Liu C."/>
            <person name="Liu B."/>
            <person name="Ren Y."/>
            <person name="Zhang Y."/>
            <person name="Wang H."/>
            <person name="Li S."/>
            <person name="Jiang F."/>
            <person name="Yin L."/>
            <person name="Zhang G."/>
            <person name="Qian W."/>
            <person name="Fan W."/>
        </authorList>
    </citation>
    <scope>NUCLEOTIDE SEQUENCE [LARGE SCALE GENOMIC DNA]</scope>
    <source>
        <strain evidence="1">SZHN2017</strain>
        <tissue evidence="1">Muscle</tissue>
    </source>
</reference>
<dbReference type="AlphaFoldDB" id="A0A2T7PUR1"/>
<protein>
    <submittedName>
        <fullName evidence="1">Uncharacterized protein</fullName>
    </submittedName>
</protein>
<organism evidence="1 2">
    <name type="scientific">Pomacea canaliculata</name>
    <name type="common">Golden apple snail</name>
    <dbReference type="NCBI Taxonomy" id="400727"/>
    <lineage>
        <taxon>Eukaryota</taxon>
        <taxon>Metazoa</taxon>
        <taxon>Spiralia</taxon>
        <taxon>Lophotrochozoa</taxon>
        <taxon>Mollusca</taxon>
        <taxon>Gastropoda</taxon>
        <taxon>Caenogastropoda</taxon>
        <taxon>Architaenioglossa</taxon>
        <taxon>Ampullarioidea</taxon>
        <taxon>Ampullariidae</taxon>
        <taxon>Pomacea</taxon>
    </lineage>
</organism>
<evidence type="ECO:0000313" key="1">
    <source>
        <dbReference type="EMBL" id="PVD37149.1"/>
    </source>
</evidence>
<name>A0A2T7PUR1_POMCA</name>
<dbReference type="Proteomes" id="UP000245119">
    <property type="component" value="Linkage Group LG2"/>
</dbReference>